<dbReference type="WBParaSite" id="Csp11.Scaffold629.g12291.t1">
    <property type="protein sequence ID" value="Csp11.Scaffold629.g12291.t1"/>
    <property type="gene ID" value="Csp11.Scaffold629.g12291"/>
</dbReference>
<evidence type="ECO:0000313" key="3">
    <source>
        <dbReference type="WBParaSite" id="Csp11.Scaffold629.g12291.t1"/>
    </source>
</evidence>
<dbReference type="PANTHER" id="PTHR31464">
    <property type="entry name" value="PROTEIN CBG01266"/>
    <property type="match status" value="1"/>
</dbReference>
<protein>
    <submittedName>
        <fullName evidence="3">DUF1978 domain-containing protein</fullName>
    </submittedName>
</protein>
<dbReference type="AlphaFoldDB" id="A0A1I7TVT6"/>
<feature type="transmembrane region" description="Helical" evidence="1">
    <location>
        <begin position="12"/>
        <end position="34"/>
    </location>
</feature>
<sequence length="406" mass="46542">MPEIGSADTIEIVNGALTFVTGALVTGMAVFPVLAFPLGIMAGVGGFVSSILMFFTSKEDPVAKKLRELAEKFRELDKKITDGFNEMKLFLAESKFTMTIIDEVGILKKFLYDVFTELTQESLDNFRAAYKQNSPLDIAYTLLFLLLQKSTNPLMLSLAKDRLEREAAFRAWNTIVLTILWELRVLEAIACGLLYDMNTHDFERLTELSKDISAILDDWDEKYQTASWNEFKNELPALIKKNWAMNHSRKADEIRMMLEKTCSQYAFYICVFNVDGPRQDYYCHCLNQDEIIEVKNVGLCNAFVYRSRRALKMKEKHFENTKRDVEACGEVYLFRDKKSEELLKKEFLEKKRVRDDGMVALVKGAQTVIQFANCPGHQKGPGWWETLHQGEHAIAANYIRLIVGLP</sequence>
<keyword evidence="1" id="KW-0812">Transmembrane</keyword>
<dbReference type="PANTHER" id="PTHR31464:SF7">
    <property type="entry name" value="DUF4781 DOMAIN-CONTAINING PROTEIN"/>
    <property type="match status" value="1"/>
</dbReference>
<keyword evidence="1" id="KW-1133">Transmembrane helix</keyword>
<dbReference type="Proteomes" id="UP000095282">
    <property type="component" value="Unplaced"/>
</dbReference>
<dbReference type="InterPro" id="IPR007767">
    <property type="entry name" value="DUF684"/>
</dbReference>
<feature type="transmembrane region" description="Helical" evidence="1">
    <location>
        <begin position="40"/>
        <end position="57"/>
    </location>
</feature>
<keyword evidence="2" id="KW-1185">Reference proteome</keyword>
<reference evidence="3" key="1">
    <citation type="submission" date="2016-11" db="UniProtKB">
        <authorList>
            <consortium name="WormBaseParasite"/>
        </authorList>
    </citation>
    <scope>IDENTIFICATION</scope>
</reference>
<dbReference type="Pfam" id="PF05075">
    <property type="entry name" value="DUF684"/>
    <property type="match status" value="1"/>
</dbReference>
<name>A0A1I7TVT6_9PELO</name>
<accession>A0A1I7TVT6</accession>
<keyword evidence="1" id="KW-0472">Membrane</keyword>
<proteinExistence type="predicted"/>
<organism evidence="2 3">
    <name type="scientific">Caenorhabditis tropicalis</name>
    <dbReference type="NCBI Taxonomy" id="1561998"/>
    <lineage>
        <taxon>Eukaryota</taxon>
        <taxon>Metazoa</taxon>
        <taxon>Ecdysozoa</taxon>
        <taxon>Nematoda</taxon>
        <taxon>Chromadorea</taxon>
        <taxon>Rhabditida</taxon>
        <taxon>Rhabditina</taxon>
        <taxon>Rhabditomorpha</taxon>
        <taxon>Rhabditoidea</taxon>
        <taxon>Rhabditidae</taxon>
        <taxon>Peloderinae</taxon>
        <taxon>Caenorhabditis</taxon>
    </lineage>
</organism>
<evidence type="ECO:0000313" key="2">
    <source>
        <dbReference type="Proteomes" id="UP000095282"/>
    </source>
</evidence>
<evidence type="ECO:0000256" key="1">
    <source>
        <dbReference type="SAM" id="Phobius"/>
    </source>
</evidence>